<evidence type="ECO:0000313" key="2">
    <source>
        <dbReference type="Proteomes" id="UP000323632"/>
    </source>
</evidence>
<dbReference type="RefSeq" id="WP_150033125.1">
    <property type="nucleotide sequence ID" value="NZ_VWSH01000003.1"/>
</dbReference>
<name>A0A5M6CDX8_9BACT</name>
<organism evidence="1 2">
    <name type="scientific">Taibaiella lutea</name>
    <dbReference type="NCBI Taxonomy" id="2608001"/>
    <lineage>
        <taxon>Bacteria</taxon>
        <taxon>Pseudomonadati</taxon>
        <taxon>Bacteroidota</taxon>
        <taxon>Chitinophagia</taxon>
        <taxon>Chitinophagales</taxon>
        <taxon>Chitinophagaceae</taxon>
        <taxon>Taibaiella</taxon>
    </lineage>
</organism>
<sequence length="248" mass="28192">MNKYLFFIGIMLIILGNSSCNNSKNNQRTKHDNNLLDKDLEKANATIEPTGPLSDFLPKGYVTFDTIYGDLNKDGSDDCILIIKGTDKSKIVKDENRGELDRNRRGIIILFNKNGNYESVVKNYSCFSSENEDGGNYYAPELSVEVDKGNLYIRYAHGRYGYWSYTFRFQNSDFELIGYDASDNFGPVVNTEVSINYLTKKKLTKENTNTNAEGGDEVFKESMQKIEVQQLMKLSDIEDFDGLEVDGM</sequence>
<comment type="caution">
    <text evidence="1">The sequence shown here is derived from an EMBL/GenBank/DDBJ whole genome shotgun (WGS) entry which is preliminary data.</text>
</comment>
<protein>
    <submittedName>
        <fullName evidence="1">Uncharacterized protein</fullName>
    </submittedName>
</protein>
<dbReference type="AlphaFoldDB" id="A0A5M6CDX8"/>
<accession>A0A5M6CDX8</accession>
<evidence type="ECO:0000313" key="1">
    <source>
        <dbReference type="EMBL" id="KAA5533378.1"/>
    </source>
</evidence>
<reference evidence="1 2" key="1">
    <citation type="submission" date="2019-09" db="EMBL/GenBank/DDBJ databases">
        <title>Genome sequence and assembly of Taibaiella sp.</title>
        <authorList>
            <person name="Chhetri G."/>
        </authorList>
    </citation>
    <scope>NUCLEOTIDE SEQUENCE [LARGE SCALE GENOMIC DNA]</scope>
    <source>
        <strain evidence="1 2">KVB11</strain>
    </source>
</reference>
<keyword evidence="2" id="KW-1185">Reference proteome</keyword>
<proteinExistence type="predicted"/>
<gene>
    <name evidence="1" type="ORF">F0919_12610</name>
</gene>
<dbReference type="EMBL" id="VWSH01000003">
    <property type="protein sequence ID" value="KAA5533378.1"/>
    <property type="molecule type" value="Genomic_DNA"/>
</dbReference>
<dbReference type="Proteomes" id="UP000323632">
    <property type="component" value="Unassembled WGS sequence"/>
</dbReference>